<protein>
    <submittedName>
        <fullName evidence="2">Uncharacterized protein</fullName>
    </submittedName>
</protein>
<dbReference type="RefSeq" id="WP_186941995.1">
    <property type="nucleotide sequence ID" value="NZ_JACOGA010000008.1"/>
</dbReference>
<evidence type="ECO:0000313" key="2">
    <source>
        <dbReference type="EMBL" id="MBC3873972.1"/>
    </source>
</evidence>
<evidence type="ECO:0000313" key="3">
    <source>
        <dbReference type="Proteomes" id="UP000624279"/>
    </source>
</evidence>
<accession>A0ABR6YBG5</accession>
<dbReference type="EMBL" id="JACOGA010000008">
    <property type="protein sequence ID" value="MBC3873972.1"/>
    <property type="molecule type" value="Genomic_DNA"/>
</dbReference>
<proteinExistence type="predicted"/>
<comment type="caution">
    <text evidence="2">The sequence shown here is derived from an EMBL/GenBank/DDBJ whole genome shotgun (WGS) entry which is preliminary data.</text>
</comment>
<keyword evidence="1" id="KW-0472">Membrane</keyword>
<keyword evidence="1" id="KW-1133">Transmembrane helix</keyword>
<feature type="transmembrane region" description="Helical" evidence="1">
    <location>
        <begin position="136"/>
        <end position="162"/>
    </location>
</feature>
<gene>
    <name evidence="2" type="ORF">H8K55_10245</name>
</gene>
<dbReference type="Proteomes" id="UP000624279">
    <property type="component" value="Unassembled WGS sequence"/>
</dbReference>
<reference evidence="2 3" key="1">
    <citation type="submission" date="2020-08" db="EMBL/GenBank/DDBJ databases">
        <title>Novel species isolated from subtropical streams in China.</title>
        <authorList>
            <person name="Lu H."/>
        </authorList>
    </citation>
    <scope>NUCLEOTIDE SEQUENCE [LARGE SCALE GENOMIC DNA]</scope>
    <source>
        <strain evidence="2 3">LX15W</strain>
    </source>
</reference>
<keyword evidence="1" id="KW-0812">Transmembrane</keyword>
<keyword evidence="3" id="KW-1185">Reference proteome</keyword>
<feature type="transmembrane region" description="Helical" evidence="1">
    <location>
        <begin position="104"/>
        <end position="124"/>
    </location>
</feature>
<organism evidence="2 3">
    <name type="scientific">Undibacterium flavidum</name>
    <dbReference type="NCBI Taxonomy" id="2762297"/>
    <lineage>
        <taxon>Bacteria</taxon>
        <taxon>Pseudomonadati</taxon>
        <taxon>Pseudomonadota</taxon>
        <taxon>Betaproteobacteria</taxon>
        <taxon>Burkholderiales</taxon>
        <taxon>Oxalobacteraceae</taxon>
        <taxon>Undibacterium</taxon>
    </lineage>
</organism>
<feature type="transmembrane region" description="Helical" evidence="1">
    <location>
        <begin position="36"/>
        <end position="58"/>
    </location>
</feature>
<feature type="transmembrane region" description="Helical" evidence="1">
    <location>
        <begin position="78"/>
        <end position="97"/>
    </location>
</feature>
<evidence type="ECO:0000256" key="1">
    <source>
        <dbReference type="SAM" id="Phobius"/>
    </source>
</evidence>
<name>A0ABR6YBG5_9BURK</name>
<sequence>MKTRLGCIAQPLIQPGRESAPVNSSTLGHKMRFLKYLIPFFLFPIGTSFLVGVTEIGLCQFSDALYSSKYCADFTQAWSPKFVDFSLFAFIYLIFFTKFNVDRSALAAIVLGTFAMSAVVFLGMNRGFESVLPGYSTLYILLHSLVKALLPIVAWLVPNFLFNKGALKRAG</sequence>